<dbReference type="PROSITE" id="PS50878">
    <property type="entry name" value="RT_POL"/>
    <property type="match status" value="1"/>
</dbReference>
<dbReference type="NCBIfam" id="TIGR04416">
    <property type="entry name" value="group_II_RT_mat"/>
    <property type="match status" value="1"/>
</dbReference>
<gene>
    <name evidence="3" type="ORF">SAMN05446927_2363</name>
    <name evidence="4" type="ORF">SAMN05446927_5397</name>
</gene>
<evidence type="ECO:0000313" key="5">
    <source>
        <dbReference type="Proteomes" id="UP000219522"/>
    </source>
</evidence>
<dbReference type="SMART" id="SM00507">
    <property type="entry name" value="HNHc"/>
    <property type="match status" value="1"/>
</dbReference>
<comment type="caution">
    <text evidence="4">The sequence shown here is derived from an EMBL/GenBank/DDBJ whole genome shotgun (WGS) entry which is preliminary data.</text>
</comment>
<keyword evidence="5" id="KW-1185">Reference proteome</keyword>
<dbReference type="PANTHER" id="PTHR34047:SF10">
    <property type="entry name" value="GROUP II INTRON-ASSOCIATED OPEN READING FRAME"/>
    <property type="match status" value="1"/>
</dbReference>
<proteinExistence type="inferred from homology"/>
<evidence type="ECO:0000256" key="1">
    <source>
        <dbReference type="ARBA" id="ARBA00034120"/>
    </source>
</evidence>
<keyword evidence="4" id="KW-0695">RNA-directed DNA polymerase</keyword>
<dbReference type="OrthoDB" id="8538592at2"/>
<feature type="domain" description="Reverse transcriptase" evidence="2">
    <location>
        <begin position="95"/>
        <end position="328"/>
    </location>
</feature>
<dbReference type="GO" id="GO:0008270">
    <property type="term" value="F:zinc ion binding"/>
    <property type="evidence" value="ECO:0007669"/>
    <property type="project" value="InterPro"/>
</dbReference>
<dbReference type="GO" id="GO:0004519">
    <property type="term" value="F:endonuclease activity"/>
    <property type="evidence" value="ECO:0007669"/>
    <property type="project" value="InterPro"/>
</dbReference>
<keyword evidence="4" id="KW-0808">Transferase</keyword>
<dbReference type="InterPro" id="IPR051083">
    <property type="entry name" value="GrpII_Intron_Splice-Mob/Def"/>
</dbReference>
<evidence type="ECO:0000259" key="2">
    <source>
        <dbReference type="PROSITE" id="PS50878"/>
    </source>
</evidence>
<name>A0A7Z7IAT2_9BURK</name>
<comment type="similarity">
    <text evidence="1">Belongs to the bacterial reverse transcriptase family.</text>
</comment>
<dbReference type="PANTHER" id="PTHR34047">
    <property type="entry name" value="NUCLEAR INTRON MATURASE 1, MITOCHONDRIAL-RELATED"/>
    <property type="match status" value="1"/>
</dbReference>
<dbReference type="EMBL" id="OCSU01000002">
    <property type="protein sequence ID" value="SOE82087.1"/>
    <property type="molecule type" value="Genomic_DNA"/>
</dbReference>
<dbReference type="RefSeq" id="WP_062644360.1">
    <property type="nucleotide sequence ID" value="NZ_FCOG02000332.1"/>
</dbReference>
<sequence length="570" mass="65352">MTVQQLGAGASSDRATHWHRIDWVKCHREVRRLQARIVKAEQAGKHSKVKSLQWLLTHSFSGKALAVKRVTGNRGKRTPGIDGVIWSTPGAKLRAVSSLNRHGYQPRPLRRIYIPKADGKKMRPLGIPCMIDRAWQALHLLALEPIAETTADPNSYGFRSARSTHDAIGQCFIALGGRACAQWILEADIRSCFDEISHDWLIANIPTDKAILRKWLKAGYLHNRVLHSTDAGTPQGGIISPLLMNMTLDGLERTLRVMFNRRGRNVSKINLVRYADDFVITGATREVLVDEVRPVVERFLAERGLSLSPEKTRITHIEDGFDFLGMNVRKYGRKLLIKPAKANVQRFLRKLRDIVKDNATVRHDWLIRKLNPLIRGWANYHRHVVSKRVFGKVSLEIWRCLWRWARRRHPNKGARWVRRKYFRTVDARHWVFGTETGKVPSTGAPELLALHDIANTPIRRHRKIKAAANPFDPQWESYFEERLGFEMMDSLKGRTRLIRLWWNQGRTCPTCSQPITKSSGWRLFHLERVIDGGTDASRNLVMLHPDCHQIARGQRFSVVKPAPATGLWKA</sequence>
<dbReference type="Pfam" id="PF01844">
    <property type="entry name" value="HNH"/>
    <property type="match status" value="1"/>
</dbReference>
<dbReference type="Proteomes" id="UP000219522">
    <property type="component" value="Unassembled WGS sequence"/>
</dbReference>
<protein>
    <submittedName>
        <fullName evidence="4">RNA-directed DNA polymerase</fullName>
    </submittedName>
</protein>
<dbReference type="InterPro" id="IPR013597">
    <property type="entry name" value="Mat_intron_G2"/>
</dbReference>
<evidence type="ECO:0000313" key="4">
    <source>
        <dbReference type="EMBL" id="SOE82087.1"/>
    </source>
</evidence>
<dbReference type="CDD" id="cd00085">
    <property type="entry name" value="HNHc"/>
    <property type="match status" value="1"/>
</dbReference>
<dbReference type="Pfam" id="PF00078">
    <property type="entry name" value="RVT_1"/>
    <property type="match status" value="1"/>
</dbReference>
<accession>A0A7Z7IAT2</accession>
<dbReference type="EMBL" id="OCSU01000001">
    <property type="protein sequence ID" value="SOE62657.1"/>
    <property type="molecule type" value="Genomic_DNA"/>
</dbReference>
<dbReference type="Pfam" id="PF08388">
    <property type="entry name" value="GIIM"/>
    <property type="match status" value="1"/>
</dbReference>
<keyword evidence="4" id="KW-0548">Nucleotidyltransferase</keyword>
<dbReference type="SUPFAM" id="SSF56672">
    <property type="entry name" value="DNA/RNA polymerases"/>
    <property type="match status" value="1"/>
</dbReference>
<dbReference type="Pfam" id="PF13655">
    <property type="entry name" value="RVT_N"/>
    <property type="match status" value="1"/>
</dbReference>
<dbReference type="InterPro" id="IPR043502">
    <property type="entry name" value="DNA/RNA_pol_sf"/>
</dbReference>
<dbReference type="GO" id="GO:0003964">
    <property type="term" value="F:RNA-directed DNA polymerase activity"/>
    <property type="evidence" value="ECO:0007669"/>
    <property type="project" value="UniProtKB-KW"/>
</dbReference>
<organism evidence="4 5">
    <name type="scientific">Caballeronia arationis</name>
    <dbReference type="NCBI Taxonomy" id="1777142"/>
    <lineage>
        <taxon>Bacteria</taxon>
        <taxon>Pseudomonadati</taxon>
        <taxon>Pseudomonadota</taxon>
        <taxon>Betaproteobacteria</taxon>
        <taxon>Burkholderiales</taxon>
        <taxon>Burkholderiaceae</taxon>
        <taxon>Caballeronia</taxon>
    </lineage>
</organism>
<dbReference type="InterPro" id="IPR002711">
    <property type="entry name" value="HNH"/>
</dbReference>
<dbReference type="InterPro" id="IPR003615">
    <property type="entry name" value="HNH_nuc"/>
</dbReference>
<dbReference type="InterPro" id="IPR025960">
    <property type="entry name" value="RVT_N"/>
</dbReference>
<dbReference type="GO" id="GO:0003676">
    <property type="term" value="F:nucleic acid binding"/>
    <property type="evidence" value="ECO:0007669"/>
    <property type="project" value="InterPro"/>
</dbReference>
<dbReference type="CDD" id="cd01651">
    <property type="entry name" value="RT_G2_intron"/>
    <property type="match status" value="1"/>
</dbReference>
<evidence type="ECO:0000313" key="3">
    <source>
        <dbReference type="EMBL" id="SOE62657.1"/>
    </source>
</evidence>
<dbReference type="AlphaFoldDB" id="A0A7Z7IAT2"/>
<reference evidence="4 5" key="1">
    <citation type="submission" date="2017-09" db="EMBL/GenBank/DDBJ databases">
        <authorList>
            <person name="Varghese N."/>
            <person name="Submissions S."/>
        </authorList>
    </citation>
    <scope>NUCLEOTIDE SEQUENCE [LARGE SCALE GENOMIC DNA]</scope>
    <source>
        <strain evidence="4 5">OK806</strain>
    </source>
</reference>
<dbReference type="InterPro" id="IPR000477">
    <property type="entry name" value="RT_dom"/>
</dbReference>
<dbReference type="InterPro" id="IPR030931">
    <property type="entry name" value="Group_II_RT_mat"/>
</dbReference>